<keyword evidence="2" id="KW-1185">Reference proteome</keyword>
<protein>
    <submittedName>
        <fullName evidence="1">Uncharacterized protein</fullName>
    </submittedName>
</protein>
<name>A0A6B9SVH9_9CAUD</name>
<organism evidence="1 2">
    <name type="scientific">Acinetobacter phage vB_AbaM_PhT2</name>
    <dbReference type="NCBI Taxonomy" id="2690230"/>
    <lineage>
        <taxon>Viruses</taxon>
        <taxon>Duplodnaviria</taxon>
        <taxon>Heunggongvirae</taxon>
        <taxon>Uroviricota</taxon>
        <taxon>Caudoviricetes</taxon>
        <taxon>Pantevenvirales</taxon>
        <taxon>Straboviridae</taxon>
        <taxon>Twarogvirinae</taxon>
        <taxon>Hadassahvirus</taxon>
        <taxon>Hadassahvirus pht2</taxon>
    </lineage>
</organism>
<reference evidence="1 2" key="1">
    <citation type="submission" date="2019-12" db="EMBL/GenBank/DDBJ databases">
        <title>Developing bacteriophages as a method of controlling the opportunistic pathogen Acinetobacter baumannii in Thai hospitals.</title>
        <authorList>
            <person name="Styles K.M."/>
            <person name="Smith S.E."/>
            <person name="Thummeepak R."/>
            <person name="Leungtongkam U."/>
            <person name="Christie G.S."/>
            <person name="Millard A."/>
            <person name="Moat J."/>
            <person name="Dowson C.C."/>
            <person name="Wellington E.M."/>
            <person name="Sitthisak S."/>
            <person name="Sagona A.P."/>
        </authorList>
    </citation>
    <scope>NUCLEOTIDE SEQUENCE [LARGE SCALE GENOMIC DNA]</scope>
</reference>
<proteinExistence type="predicted"/>
<dbReference type="EMBL" id="MN864865">
    <property type="protein sequence ID" value="QHJ75624.1"/>
    <property type="molecule type" value="Genomic_DNA"/>
</dbReference>
<accession>A0A6B9SVH9</accession>
<dbReference type="Proteomes" id="UP000464274">
    <property type="component" value="Segment"/>
</dbReference>
<sequence>MYYDFYDTPSDDRAIFANSVFKFIYQKYNGNFKSVAFQLEAKAMAANFEQYCRNIYEVIDQEIPMMSWVNYLEHGYDETMFDEGEMTEEKWLERIYTACKKYYS</sequence>
<gene>
    <name evidence="1" type="ORF">vBAbaMPhT2_012</name>
</gene>
<evidence type="ECO:0000313" key="1">
    <source>
        <dbReference type="EMBL" id="QHJ75624.1"/>
    </source>
</evidence>
<evidence type="ECO:0000313" key="2">
    <source>
        <dbReference type="Proteomes" id="UP000464274"/>
    </source>
</evidence>